<comment type="caution">
    <text evidence="8">The sequence shown here is derived from an EMBL/GenBank/DDBJ whole genome shotgun (WGS) entry which is preliminary data.</text>
</comment>
<dbReference type="GO" id="GO:0016052">
    <property type="term" value="P:carbohydrate catabolic process"/>
    <property type="evidence" value="ECO:0007669"/>
    <property type="project" value="TreeGrafter"/>
</dbReference>
<dbReference type="InterPro" id="IPR028581">
    <property type="entry name" value="DeoC_typeI"/>
</dbReference>
<dbReference type="RefSeq" id="WP_101495356.1">
    <property type="nucleotide sequence ID" value="NZ_LZFO01000002.1"/>
</dbReference>
<comment type="pathway">
    <text evidence="7">Carbohydrate degradation; 2-deoxy-D-ribose 1-phosphate degradation; D-glyceraldehyde 3-phosphate and acetaldehyde from 2-deoxy-alpha-D-ribose 1-phosphate: step 2/2.</text>
</comment>
<keyword evidence="2 7" id="KW-0963">Cytoplasm</keyword>
<keyword evidence="3 7" id="KW-0456">Lyase</keyword>
<evidence type="ECO:0000256" key="7">
    <source>
        <dbReference type="HAMAP-Rule" id="MF_00114"/>
    </source>
</evidence>
<dbReference type="PANTHER" id="PTHR10889:SF1">
    <property type="entry name" value="DEOXYRIBOSE-PHOSPHATE ALDOLASE"/>
    <property type="match status" value="1"/>
</dbReference>
<proteinExistence type="inferred from homology"/>
<dbReference type="PIRSF" id="PIRSF001357">
    <property type="entry name" value="DeoC"/>
    <property type="match status" value="1"/>
</dbReference>
<dbReference type="InterPro" id="IPR013785">
    <property type="entry name" value="Aldolase_TIM"/>
</dbReference>
<dbReference type="AlphaFoldDB" id="A0A1E8F1K7"/>
<comment type="function">
    <text evidence="6 7">Catalyzes a reversible aldol reaction between acetaldehyde and D-glyceraldehyde 3-phosphate to generate 2-deoxy-D-ribose 5-phosphate.</text>
</comment>
<organism evidence="8 9">
    <name type="scientific">Clostridium acetireducens DSM 10703</name>
    <dbReference type="NCBI Taxonomy" id="1121290"/>
    <lineage>
        <taxon>Bacteria</taxon>
        <taxon>Bacillati</taxon>
        <taxon>Bacillota</taxon>
        <taxon>Clostridia</taxon>
        <taxon>Eubacteriales</taxon>
        <taxon>Clostridiaceae</taxon>
        <taxon>Clostridium</taxon>
    </lineage>
</organism>
<comment type="similarity">
    <text evidence="1 7">Belongs to the DeoC/FbaB aldolase family. DeoC type 1 subfamily.</text>
</comment>
<evidence type="ECO:0000256" key="4">
    <source>
        <dbReference type="ARBA" id="ARBA00023270"/>
    </source>
</evidence>
<reference evidence="8 9" key="1">
    <citation type="submission" date="2016-06" db="EMBL/GenBank/DDBJ databases">
        <title>Genome sequence of Clostridium acetireducens DSM 10703.</title>
        <authorList>
            <person name="Poehlein A."/>
            <person name="Fluechter S."/>
            <person name="Duerre P."/>
            <person name="Daniel R."/>
        </authorList>
    </citation>
    <scope>NUCLEOTIDE SEQUENCE [LARGE SCALE GENOMIC DNA]</scope>
    <source>
        <strain evidence="8 9">DSM 10703</strain>
    </source>
</reference>
<protein>
    <recommendedName>
        <fullName evidence="7">Deoxyribose-phosphate aldolase</fullName>
        <shortName evidence="7">DERA</shortName>
        <ecNumber evidence="7">4.1.2.4</ecNumber>
    </recommendedName>
    <alternativeName>
        <fullName evidence="7">2-deoxy-D-ribose 5-phosphate aldolase</fullName>
    </alternativeName>
    <alternativeName>
        <fullName evidence="7">Phosphodeoxyriboaldolase</fullName>
        <shortName evidence="7">Deoxyriboaldolase</shortName>
    </alternativeName>
</protein>
<comment type="subcellular location">
    <subcellularLocation>
        <location evidence="7">Cytoplasm</location>
    </subcellularLocation>
</comment>
<keyword evidence="4 7" id="KW-0704">Schiff base</keyword>
<comment type="catalytic activity">
    <reaction evidence="5 7">
        <text>2-deoxy-D-ribose 5-phosphate = D-glyceraldehyde 3-phosphate + acetaldehyde</text>
        <dbReference type="Rhea" id="RHEA:12821"/>
        <dbReference type="ChEBI" id="CHEBI:15343"/>
        <dbReference type="ChEBI" id="CHEBI:59776"/>
        <dbReference type="ChEBI" id="CHEBI:62877"/>
        <dbReference type="EC" id="4.1.2.4"/>
    </reaction>
</comment>
<dbReference type="GO" id="GO:0005737">
    <property type="term" value="C:cytoplasm"/>
    <property type="evidence" value="ECO:0007669"/>
    <property type="project" value="UniProtKB-SubCell"/>
</dbReference>
<dbReference type="EMBL" id="LZFO01000002">
    <property type="protein sequence ID" value="OFI07533.1"/>
    <property type="molecule type" value="Genomic_DNA"/>
</dbReference>
<evidence type="ECO:0000256" key="3">
    <source>
        <dbReference type="ARBA" id="ARBA00023239"/>
    </source>
</evidence>
<dbReference type="Proteomes" id="UP000175744">
    <property type="component" value="Unassembled WGS sequence"/>
</dbReference>
<feature type="active site" description="Schiff-base intermediate with acetaldehyde" evidence="7">
    <location>
        <position position="155"/>
    </location>
</feature>
<sequence length="220" mass="23784">MKIQSICKVIDHTLLKPEASKEDIENLCKEALKFEFASVCINPCNVKLAYEYLKDTNVKVCTVIGFPLGANKSEVKSFEAIEAVKDGAKEIDMVINIGSLKKGDYDYVKKDIKSVVHAVKGKALVKVIIENCLLEENEKIKACLLAKEAGADFVKTSTGFSKYGATVEDVKIMRKTVGEEMGVKAAGGIHTYEEALAMIKAGASRIGASASIDICNGAKQ</sequence>
<evidence type="ECO:0000313" key="8">
    <source>
        <dbReference type="EMBL" id="OFI07533.1"/>
    </source>
</evidence>
<dbReference type="PATRIC" id="fig|1121290.3.peg.139"/>
<gene>
    <name evidence="7 8" type="primary">deoC</name>
    <name evidence="8" type="ORF">CLOACE_01370</name>
</gene>
<dbReference type="InterPro" id="IPR011343">
    <property type="entry name" value="DeoC"/>
</dbReference>
<dbReference type="SMART" id="SM01133">
    <property type="entry name" value="DeoC"/>
    <property type="match status" value="1"/>
</dbReference>
<dbReference type="InterPro" id="IPR002915">
    <property type="entry name" value="DeoC/FbaB/LacD_aldolase"/>
</dbReference>
<dbReference type="GO" id="GO:0009264">
    <property type="term" value="P:deoxyribonucleotide catabolic process"/>
    <property type="evidence" value="ECO:0007669"/>
    <property type="project" value="UniProtKB-UniRule"/>
</dbReference>
<evidence type="ECO:0000313" key="9">
    <source>
        <dbReference type="Proteomes" id="UP000175744"/>
    </source>
</evidence>
<dbReference type="Pfam" id="PF01791">
    <property type="entry name" value="DeoC"/>
    <property type="match status" value="1"/>
</dbReference>
<dbReference type="PANTHER" id="PTHR10889">
    <property type="entry name" value="DEOXYRIBOSE-PHOSPHATE ALDOLASE"/>
    <property type="match status" value="1"/>
</dbReference>
<evidence type="ECO:0000256" key="5">
    <source>
        <dbReference type="ARBA" id="ARBA00048791"/>
    </source>
</evidence>
<evidence type="ECO:0000256" key="6">
    <source>
        <dbReference type="ARBA" id="ARBA00056337"/>
    </source>
</evidence>
<dbReference type="GO" id="GO:0006018">
    <property type="term" value="P:2-deoxyribose 1-phosphate catabolic process"/>
    <property type="evidence" value="ECO:0007669"/>
    <property type="project" value="UniProtKB-UniRule"/>
</dbReference>
<accession>A0A1E8F1K7</accession>
<evidence type="ECO:0000256" key="2">
    <source>
        <dbReference type="ARBA" id="ARBA00022490"/>
    </source>
</evidence>
<dbReference type="STRING" id="1121290.CLAOCE_01370"/>
<feature type="active site" description="Proton donor/acceptor" evidence="7">
    <location>
        <position position="184"/>
    </location>
</feature>
<dbReference type="CDD" id="cd00959">
    <property type="entry name" value="DeoC"/>
    <property type="match status" value="1"/>
</dbReference>
<dbReference type="NCBIfam" id="TIGR00126">
    <property type="entry name" value="deoC"/>
    <property type="match status" value="1"/>
</dbReference>
<evidence type="ECO:0000256" key="1">
    <source>
        <dbReference type="ARBA" id="ARBA00010936"/>
    </source>
</evidence>
<dbReference type="Gene3D" id="3.20.20.70">
    <property type="entry name" value="Aldolase class I"/>
    <property type="match status" value="1"/>
</dbReference>
<dbReference type="EC" id="4.1.2.4" evidence="7"/>
<dbReference type="UniPathway" id="UPA00002">
    <property type="reaction ID" value="UER00468"/>
</dbReference>
<dbReference type="HAMAP" id="MF_00114">
    <property type="entry name" value="DeoC_type1"/>
    <property type="match status" value="1"/>
</dbReference>
<name>A0A1E8F1K7_9CLOT</name>
<dbReference type="FunFam" id="3.20.20.70:FF:000044">
    <property type="entry name" value="Deoxyribose-phosphate aldolase"/>
    <property type="match status" value="1"/>
</dbReference>
<dbReference type="GO" id="GO:0004139">
    <property type="term" value="F:deoxyribose-phosphate aldolase activity"/>
    <property type="evidence" value="ECO:0007669"/>
    <property type="project" value="UniProtKB-UniRule"/>
</dbReference>
<feature type="active site" description="Proton donor/acceptor" evidence="7">
    <location>
        <position position="92"/>
    </location>
</feature>
<dbReference type="OrthoDB" id="9778711at2"/>
<keyword evidence="9" id="KW-1185">Reference proteome</keyword>
<dbReference type="SUPFAM" id="SSF51569">
    <property type="entry name" value="Aldolase"/>
    <property type="match status" value="1"/>
</dbReference>